<proteinExistence type="predicted"/>
<dbReference type="InterPro" id="IPR013094">
    <property type="entry name" value="AB_hydrolase_3"/>
</dbReference>
<dbReference type="Proteomes" id="UP000070444">
    <property type="component" value="Unassembled WGS sequence"/>
</dbReference>
<name>A0A137NV21_CONC2</name>
<accession>A0A137NV21</accession>
<dbReference type="PANTHER" id="PTHR48081">
    <property type="entry name" value="AB HYDROLASE SUPERFAMILY PROTEIN C4A8.06C"/>
    <property type="match status" value="1"/>
</dbReference>
<dbReference type="Gene3D" id="3.40.50.1820">
    <property type="entry name" value="alpha/beta hydrolase"/>
    <property type="match status" value="1"/>
</dbReference>
<keyword evidence="1 3" id="KW-0378">Hydrolase</keyword>
<dbReference type="AlphaFoldDB" id="A0A137NV21"/>
<evidence type="ECO:0000313" key="4">
    <source>
        <dbReference type="Proteomes" id="UP000070444"/>
    </source>
</evidence>
<dbReference type="SUPFAM" id="SSF53474">
    <property type="entry name" value="alpha/beta-Hydrolases"/>
    <property type="match status" value="1"/>
</dbReference>
<dbReference type="OrthoDB" id="408631at2759"/>
<organism evidence="3 4">
    <name type="scientific">Conidiobolus coronatus (strain ATCC 28846 / CBS 209.66 / NRRL 28638)</name>
    <name type="common">Delacroixia coronata</name>
    <dbReference type="NCBI Taxonomy" id="796925"/>
    <lineage>
        <taxon>Eukaryota</taxon>
        <taxon>Fungi</taxon>
        <taxon>Fungi incertae sedis</taxon>
        <taxon>Zoopagomycota</taxon>
        <taxon>Entomophthoromycotina</taxon>
        <taxon>Entomophthoromycetes</taxon>
        <taxon>Entomophthorales</taxon>
        <taxon>Ancylistaceae</taxon>
        <taxon>Conidiobolus</taxon>
    </lineage>
</organism>
<dbReference type="STRING" id="796925.A0A137NV21"/>
<gene>
    <name evidence="3" type="ORF">CONCODRAFT_80469</name>
</gene>
<dbReference type="GO" id="GO:0016787">
    <property type="term" value="F:hydrolase activity"/>
    <property type="evidence" value="ECO:0007669"/>
    <property type="project" value="UniProtKB-KW"/>
</dbReference>
<dbReference type="EMBL" id="KQ964716">
    <property type="protein sequence ID" value="KXN66511.1"/>
    <property type="molecule type" value="Genomic_DNA"/>
</dbReference>
<dbReference type="InterPro" id="IPR050300">
    <property type="entry name" value="GDXG_lipolytic_enzyme"/>
</dbReference>
<keyword evidence="4" id="KW-1185">Reference proteome</keyword>
<evidence type="ECO:0000259" key="2">
    <source>
        <dbReference type="Pfam" id="PF07859"/>
    </source>
</evidence>
<dbReference type="PANTHER" id="PTHR48081:SF8">
    <property type="entry name" value="ALPHA_BETA HYDROLASE FOLD-3 DOMAIN-CONTAINING PROTEIN-RELATED"/>
    <property type="match status" value="1"/>
</dbReference>
<protein>
    <submittedName>
        <fullName evidence="3">Alpha/beta-hydrolase</fullName>
    </submittedName>
</protein>
<reference evidence="3 4" key="1">
    <citation type="journal article" date="2015" name="Genome Biol. Evol.">
        <title>Phylogenomic analyses indicate that early fungi evolved digesting cell walls of algal ancestors of land plants.</title>
        <authorList>
            <person name="Chang Y."/>
            <person name="Wang S."/>
            <person name="Sekimoto S."/>
            <person name="Aerts A.L."/>
            <person name="Choi C."/>
            <person name="Clum A."/>
            <person name="LaButti K.M."/>
            <person name="Lindquist E.A."/>
            <person name="Yee Ngan C."/>
            <person name="Ohm R.A."/>
            <person name="Salamov A.A."/>
            <person name="Grigoriev I.V."/>
            <person name="Spatafora J.W."/>
            <person name="Berbee M.L."/>
        </authorList>
    </citation>
    <scope>NUCLEOTIDE SEQUENCE [LARGE SCALE GENOMIC DNA]</scope>
    <source>
        <strain evidence="3 4">NRRL 28638</strain>
    </source>
</reference>
<feature type="domain" description="Alpha/beta hydrolase fold-3" evidence="2">
    <location>
        <begin position="76"/>
        <end position="196"/>
    </location>
</feature>
<dbReference type="InterPro" id="IPR029058">
    <property type="entry name" value="AB_hydrolase_fold"/>
</dbReference>
<evidence type="ECO:0000313" key="3">
    <source>
        <dbReference type="EMBL" id="KXN66511.1"/>
    </source>
</evidence>
<dbReference type="OMA" id="YLYHELI"/>
<evidence type="ECO:0000256" key="1">
    <source>
        <dbReference type="ARBA" id="ARBA00022801"/>
    </source>
</evidence>
<sequence>MKINAATQVKNSKTELVKIQDKFRQRAHELVKAHLKEVYGDDEWYGPESHWSKSHPLESEWVIPNHLTRSSNSNVILYIHGGAYIMGHFSQYRSALEILAQNTDSIVLGASYRLAPDYSAPCQLEDALAHILYLTSPIEDSGIGLSFDQIAVSGDSAGGGLSSTLNHFMRDAKIGKLAGAILYSPWIDLTTGQPSCTGCTDTCLLQSIENPTYERDNDGNLLPGIFKTSFECSAFEIQNKMIERGHFFAPKKYINSPLVSSLCDNNFKDLPPALIISGEGEAFRDEDYLYHELINNSYSEEELSEFKIPPTTLHFYEEMFHIFPMILPELEPSLESVKRASNFIKQCFAQKSDDFNSVQANNPINLGIDNNASNLTASSQSRNLYLSTVKDHFLIPFSPNYRTATIPTWNSSN</sequence>
<dbReference type="Pfam" id="PF07859">
    <property type="entry name" value="Abhydrolase_3"/>
    <property type="match status" value="1"/>
</dbReference>